<proteinExistence type="predicted"/>
<evidence type="ECO:0000313" key="4">
    <source>
        <dbReference type="Proteomes" id="UP000249623"/>
    </source>
</evidence>
<dbReference type="Proteomes" id="UP000249623">
    <property type="component" value="Chromosome 1"/>
</dbReference>
<protein>
    <submittedName>
        <fullName evidence="3">Competence protein ComGG</fullName>
    </submittedName>
</protein>
<feature type="transmembrane region" description="Helical" evidence="2">
    <location>
        <begin position="12"/>
        <end position="29"/>
    </location>
</feature>
<reference evidence="3 4" key="1">
    <citation type="submission" date="2018-06" db="EMBL/GenBank/DDBJ databases">
        <authorList>
            <consortium name="Pathogen Informatics"/>
            <person name="Doyle S."/>
        </authorList>
    </citation>
    <scope>NUCLEOTIDE SEQUENCE [LARGE SCALE GENOMIC DNA]</scope>
    <source>
        <strain evidence="3 4">NCTC11085</strain>
    </source>
</reference>
<sequence length="130" mass="14756">MWKKKVEAGILLYALLMAAVFSLLLQFYLNRQVSSQRLQLFNRERTEAYAMAVLTKATAKDDSGEMEFEQGKAAYRKEGKELEISSRLSSGHSYSFTFVISKKDEDKAKEDKKATDKKERAVSDKAGKSD</sequence>
<feature type="region of interest" description="Disordered" evidence="1">
    <location>
        <begin position="104"/>
        <end position="130"/>
    </location>
</feature>
<accession>A0A2X3V4S1</accession>
<organism evidence="3 4">
    <name type="scientific">Streptococcus sanguinis</name>
    <dbReference type="NCBI Taxonomy" id="1305"/>
    <lineage>
        <taxon>Bacteria</taxon>
        <taxon>Bacillati</taxon>
        <taxon>Bacillota</taxon>
        <taxon>Bacilli</taxon>
        <taxon>Lactobacillales</taxon>
        <taxon>Streptococcaceae</taxon>
        <taxon>Streptococcus</taxon>
    </lineage>
</organism>
<dbReference type="RefSeq" id="WP_002927107.1">
    <property type="nucleotide sequence ID" value="NZ_CP071430.1"/>
</dbReference>
<dbReference type="AlphaFoldDB" id="A0A2X3V4S1"/>
<evidence type="ECO:0000256" key="1">
    <source>
        <dbReference type="SAM" id="MobiDB-lite"/>
    </source>
</evidence>
<evidence type="ECO:0000313" key="3">
    <source>
        <dbReference type="EMBL" id="SQF36300.1"/>
    </source>
</evidence>
<dbReference type="EMBL" id="LS483346">
    <property type="protein sequence ID" value="SQF36300.1"/>
    <property type="molecule type" value="Genomic_DNA"/>
</dbReference>
<keyword evidence="2" id="KW-0472">Membrane</keyword>
<keyword evidence="2" id="KW-1133">Transmembrane helix</keyword>
<keyword evidence="2" id="KW-0812">Transmembrane</keyword>
<name>A0A2X3V4S1_STRSA</name>
<evidence type="ECO:0000256" key="2">
    <source>
        <dbReference type="SAM" id="Phobius"/>
    </source>
</evidence>
<dbReference type="InterPro" id="IPR047665">
    <property type="entry name" value="ComGG_streptococcus-type"/>
</dbReference>
<gene>
    <name evidence="3" type="primary">comGG</name>
    <name evidence="3" type="ORF">NCTC11085_02192</name>
</gene>
<dbReference type="NCBIfam" id="NF041014">
    <property type="entry name" value="pilin_ComGG_2"/>
    <property type="match status" value="1"/>
</dbReference>